<proteinExistence type="predicted"/>
<dbReference type="RefSeq" id="WP_193536346.1">
    <property type="nucleotide sequence ID" value="NZ_JADCLJ010000020.1"/>
</dbReference>
<dbReference type="Pfam" id="PF13040">
    <property type="entry name" value="Fur_reg_FbpB"/>
    <property type="match status" value="1"/>
</dbReference>
<reference evidence="1 2" key="1">
    <citation type="submission" date="2020-10" db="EMBL/GenBank/DDBJ databases">
        <title>Bacillus sp. HD4P25, an endophyte from a halophyte.</title>
        <authorList>
            <person name="Sun J.-Q."/>
        </authorList>
    </citation>
    <scope>NUCLEOTIDE SEQUENCE [LARGE SCALE GENOMIC DNA]</scope>
    <source>
        <strain evidence="1 2">YIM 93174</strain>
    </source>
</reference>
<keyword evidence="2" id="KW-1185">Reference proteome</keyword>
<comment type="caution">
    <text evidence="1">The sequence shown here is derived from an EMBL/GenBank/DDBJ whole genome shotgun (WGS) entry which is preliminary data.</text>
</comment>
<dbReference type="InterPro" id="IPR025004">
    <property type="entry name" value="SenN/SenS"/>
</dbReference>
<name>A0ABR9QJ78_9BACI</name>
<gene>
    <name evidence="1" type="ORF">IMZ08_10825</name>
</gene>
<dbReference type="Proteomes" id="UP001516662">
    <property type="component" value="Unassembled WGS sequence"/>
</dbReference>
<protein>
    <submittedName>
        <fullName evidence="1">FbpB family small basic protein</fullName>
    </submittedName>
</protein>
<dbReference type="EMBL" id="JADCLJ010000020">
    <property type="protein sequence ID" value="MBE4908550.1"/>
    <property type="molecule type" value="Genomic_DNA"/>
</dbReference>
<evidence type="ECO:0000313" key="2">
    <source>
        <dbReference type="Proteomes" id="UP001516662"/>
    </source>
</evidence>
<sequence>MKKGMLSMEELMKRNKEELLKDKLLLEKIEKRIEEKQILSSSK</sequence>
<accession>A0ABR9QJ78</accession>
<organism evidence="1 2">
    <name type="scientific">Litchfieldia luteola</name>
    <dbReference type="NCBI Taxonomy" id="682179"/>
    <lineage>
        <taxon>Bacteria</taxon>
        <taxon>Bacillati</taxon>
        <taxon>Bacillota</taxon>
        <taxon>Bacilli</taxon>
        <taxon>Bacillales</taxon>
        <taxon>Bacillaceae</taxon>
        <taxon>Litchfieldia</taxon>
    </lineage>
</organism>
<evidence type="ECO:0000313" key="1">
    <source>
        <dbReference type="EMBL" id="MBE4908550.1"/>
    </source>
</evidence>